<reference evidence="1 2" key="1">
    <citation type="journal article" date="2003" name="Nucleic Acids Res.">
        <title>Genome sequence of Chlamydophila caviae (Chlamydia psittaci GPIC): examining the role of niche-specific genes in the evolution of the Chlamydiaceae.</title>
        <authorList>
            <person name="Read T.D."/>
            <person name="Myers G.S.A."/>
            <person name="Brunham R.C."/>
            <person name="Nelson W.C."/>
            <person name="Paulsen I.T."/>
            <person name="Heidelberg J.F."/>
            <person name="Holtzapple E.K."/>
            <person name="Khouri H.M."/>
            <person name="Federova N.B."/>
            <person name="Carty H.A."/>
            <person name="Umayam L.A."/>
            <person name="Haft D.H."/>
            <person name="Peterson J.D."/>
            <person name="Beanan M.J."/>
            <person name="White O."/>
            <person name="Salzberg S.L."/>
            <person name="Hsia R.-C."/>
            <person name="McClarty G."/>
            <person name="Rank R.G."/>
            <person name="Bavoil P.M."/>
            <person name="Fraser C.M."/>
        </authorList>
    </citation>
    <scope>NUCLEOTIDE SEQUENCE [LARGE SCALE GENOMIC DNA]</scope>
    <source>
        <strain evidence="2">ATCC VR-813 / DSM 19441 / 03DC25 / GPIC</strain>
    </source>
</reference>
<dbReference type="OrthoDB" id="17303at2"/>
<dbReference type="Gene3D" id="3.40.50.1820">
    <property type="entry name" value="alpha/beta hydrolase"/>
    <property type="match status" value="1"/>
</dbReference>
<dbReference type="Pfam" id="PF05677">
    <property type="entry name" value="DUF818"/>
    <property type="match status" value="1"/>
</dbReference>
<organism evidence="1 2">
    <name type="scientific">Chlamydia caviae (strain ATCC VR-813 / DSM 19441 / 03DC25 / GPIC)</name>
    <name type="common">Chlamydophila caviae</name>
    <dbReference type="NCBI Taxonomy" id="227941"/>
    <lineage>
        <taxon>Bacteria</taxon>
        <taxon>Pseudomonadati</taxon>
        <taxon>Chlamydiota</taxon>
        <taxon>Chlamydiia</taxon>
        <taxon>Chlamydiales</taxon>
        <taxon>Chlamydiaceae</taxon>
        <taxon>Chlamydia/Chlamydophila group</taxon>
        <taxon>Chlamydia</taxon>
    </lineage>
</organism>
<dbReference type="STRING" id="227941.CCA_00180"/>
<dbReference type="NCBIfam" id="NF042907">
    <property type="entry name" value="CPn0927_CPn0928"/>
    <property type="match status" value="1"/>
</dbReference>
<evidence type="ECO:0000313" key="2">
    <source>
        <dbReference type="Proteomes" id="UP000002193"/>
    </source>
</evidence>
<name>H2VFU0_CHLCV</name>
<evidence type="ECO:0008006" key="3">
    <source>
        <dbReference type="Google" id="ProtNLM"/>
    </source>
</evidence>
<sequence length="384" mass="42953">MFSVPQSSVIGNSLITMNPQPEILIFSSEAARQAHRRRTLYPVIYKILDVICEIIKCIFRIILFIPFGLLWVLGKICQNCLLPAAGGLFTEQLCFAKKILQESFRCYVDDWLESGYASSVKRIPIQCDDLLIDAISIQFPDAEKDRWMLVSLGNSECFETRAMVYSRNDWILNVAKQARANVVVFNYPGVMHSKGPITRESLGKAYQACVHYLRDHPDGPKAKQIIAYGYSLGTLVQALGLSKEVVDGSDGVDWFVIKDRGPRSVAAIASQWLGKVAGWTATQLGWEINSAKYSESLVCPELFIHGEDYQAQLIGDGMFNRDNCFAAPFLDPNAPKFPGKKIPVGEFLLQHKGELDETTIQNVVKHIIDHYSPEDPSETPDDGE</sequence>
<dbReference type="KEGG" id="cca:CCA_00180"/>
<dbReference type="Proteomes" id="UP000002193">
    <property type="component" value="Chromosome"/>
</dbReference>
<dbReference type="eggNOG" id="COG1073">
    <property type="taxonomic scope" value="Bacteria"/>
</dbReference>
<dbReference type="HOGENOM" id="CLU_064042_0_0_0"/>
<gene>
    <name evidence="1" type="ordered locus">CCA_00180</name>
</gene>
<dbReference type="InterPro" id="IPR029058">
    <property type="entry name" value="AB_hydrolase_fold"/>
</dbReference>
<dbReference type="EMBL" id="AE015925">
    <property type="protein sequence ID" value="AAP04931.1"/>
    <property type="molecule type" value="Genomic_DNA"/>
</dbReference>
<protein>
    <recommendedName>
        <fullName evidence="3">CHLPS 43 kDa protein</fullName>
    </recommendedName>
</protein>
<dbReference type="InterPro" id="IPR008536">
    <property type="entry name" value="DUF818"/>
</dbReference>
<evidence type="ECO:0000313" key="1">
    <source>
        <dbReference type="EMBL" id="AAP04931.1"/>
    </source>
</evidence>
<dbReference type="InterPro" id="IPR050037">
    <property type="entry name" value="CPn0927-like928-like"/>
</dbReference>
<proteinExistence type="predicted"/>
<dbReference type="SUPFAM" id="SSF53474">
    <property type="entry name" value="alpha/beta-Hydrolases"/>
    <property type="match status" value="1"/>
</dbReference>
<accession>H2VFU0</accession>
<dbReference type="AlphaFoldDB" id="H2VFU0"/>
<keyword evidence="2" id="KW-1185">Reference proteome</keyword>